<keyword evidence="6" id="KW-1185">Reference proteome</keyword>
<reference evidence="7" key="2">
    <citation type="submission" date="2025-08" db="UniProtKB">
        <authorList>
            <consortium name="RefSeq"/>
        </authorList>
    </citation>
    <scope>IDENTIFICATION</scope>
    <source>
        <tissue evidence="7">Seedling</tissue>
    </source>
</reference>
<gene>
    <name evidence="7" type="primary">LOC107412111</name>
</gene>
<proteinExistence type="inferred from homology"/>
<organism evidence="6 7">
    <name type="scientific">Ziziphus jujuba</name>
    <name type="common">Chinese jujube</name>
    <name type="synonym">Ziziphus sativa</name>
    <dbReference type="NCBI Taxonomy" id="326968"/>
    <lineage>
        <taxon>Eukaryota</taxon>
        <taxon>Viridiplantae</taxon>
        <taxon>Streptophyta</taxon>
        <taxon>Embryophyta</taxon>
        <taxon>Tracheophyta</taxon>
        <taxon>Spermatophyta</taxon>
        <taxon>Magnoliopsida</taxon>
        <taxon>eudicotyledons</taxon>
        <taxon>Gunneridae</taxon>
        <taxon>Pentapetalae</taxon>
        <taxon>rosids</taxon>
        <taxon>fabids</taxon>
        <taxon>Rosales</taxon>
        <taxon>Rhamnaceae</taxon>
        <taxon>Paliureae</taxon>
        <taxon>Ziziphus</taxon>
    </lineage>
</organism>
<name>A0A9B4B217_ZIZJJ</name>
<dbReference type="Proteomes" id="UP001652623">
    <property type="component" value="Chromosome 1"/>
</dbReference>
<accession>A0A9B4B217</accession>
<dbReference type="RefSeq" id="XP_015875313.3">
    <property type="nucleotide sequence ID" value="XM_016019827.4"/>
</dbReference>
<feature type="chain" id="PRO_5045395278" evidence="5">
    <location>
        <begin position="23"/>
        <end position="261"/>
    </location>
</feature>
<evidence type="ECO:0000313" key="6">
    <source>
        <dbReference type="Proteomes" id="UP001652623"/>
    </source>
</evidence>
<comment type="similarity">
    <text evidence="1 4">Belongs to the RNase T2 family.</text>
</comment>
<keyword evidence="3" id="KW-0325">Glycoprotein</keyword>
<evidence type="ECO:0000256" key="3">
    <source>
        <dbReference type="ARBA" id="ARBA00023180"/>
    </source>
</evidence>
<evidence type="ECO:0000256" key="2">
    <source>
        <dbReference type="ARBA" id="ARBA00022729"/>
    </source>
</evidence>
<keyword evidence="2 5" id="KW-0732">Signal</keyword>
<dbReference type="PANTHER" id="PTHR11240">
    <property type="entry name" value="RIBONUCLEASE T2"/>
    <property type="match status" value="1"/>
</dbReference>
<dbReference type="InterPro" id="IPR001568">
    <property type="entry name" value="RNase_T2-like"/>
</dbReference>
<protein>
    <submittedName>
        <fullName evidence="7">Ribonuclease 3</fullName>
    </submittedName>
</protein>
<evidence type="ECO:0000256" key="5">
    <source>
        <dbReference type="SAM" id="SignalP"/>
    </source>
</evidence>
<evidence type="ECO:0000256" key="1">
    <source>
        <dbReference type="ARBA" id="ARBA00007469"/>
    </source>
</evidence>
<feature type="signal peptide" evidence="5">
    <location>
        <begin position="1"/>
        <end position="22"/>
    </location>
</feature>
<reference evidence="6" key="1">
    <citation type="submission" date="2025-05" db="UniProtKB">
        <authorList>
            <consortium name="RefSeq"/>
        </authorList>
    </citation>
    <scope>NUCLEOTIDE SEQUENCE [LARGE SCALE GENOMIC DNA]</scope>
</reference>
<evidence type="ECO:0000313" key="7">
    <source>
        <dbReference type="RefSeq" id="XP_015875313.3"/>
    </source>
</evidence>
<dbReference type="InterPro" id="IPR036430">
    <property type="entry name" value="RNase_T2-like_sf"/>
</dbReference>
<sequence>MGIIAFLIILVASCSSCQWIFADQIEGKQKIDKFVVCYPRNFCSTGPEQDCRSDLPAGKFTIHGLWLNELSTPITRTFDINLLQGQLLKDLEKDWPGLQNRPNPNEYLWRHEWVKHGRYFHLGSGTQVEYFQKGIDLFRTPVIQKALSELLIKEKKYLTADILNQLKQITNFTPALSCKDISEPENFRLLVEVTFCLESDLNTFKDCPDKRSCGAHFYVETTALSPSPSPPSPPPPRAGITEELKAPSWAFFRALRHAKLY</sequence>
<dbReference type="GeneID" id="107412111"/>
<dbReference type="PANTHER" id="PTHR11240:SF22">
    <property type="entry name" value="RIBONUCLEASE T2"/>
    <property type="match status" value="1"/>
</dbReference>
<evidence type="ECO:0000256" key="4">
    <source>
        <dbReference type="RuleBase" id="RU004328"/>
    </source>
</evidence>
<dbReference type="Pfam" id="PF00445">
    <property type="entry name" value="Ribonuclease_T2"/>
    <property type="match status" value="1"/>
</dbReference>
<dbReference type="SUPFAM" id="SSF55895">
    <property type="entry name" value="Ribonuclease Rh-like"/>
    <property type="match status" value="1"/>
</dbReference>
<dbReference type="Gene3D" id="3.90.730.10">
    <property type="entry name" value="Ribonuclease T2-like"/>
    <property type="match status" value="1"/>
</dbReference>